<feature type="domain" description="Response regulatory" evidence="12">
    <location>
        <begin position="881"/>
        <end position="997"/>
    </location>
</feature>
<evidence type="ECO:0000256" key="1">
    <source>
        <dbReference type="ARBA" id="ARBA00000085"/>
    </source>
</evidence>
<comment type="caution">
    <text evidence="13">The sequence shown here is derived from an EMBL/GenBank/DDBJ whole genome shotgun (WGS) entry which is preliminary data.</text>
</comment>
<keyword evidence="10" id="KW-1133">Transmembrane helix</keyword>
<keyword evidence="10" id="KW-0472">Membrane</keyword>
<dbReference type="Pfam" id="PF13185">
    <property type="entry name" value="GAF_2"/>
    <property type="match status" value="1"/>
</dbReference>
<keyword evidence="10" id="KW-0812">Transmembrane</keyword>
<dbReference type="SMART" id="SM00387">
    <property type="entry name" value="HATPase_c"/>
    <property type="match status" value="1"/>
</dbReference>
<dbReference type="CDD" id="cd00156">
    <property type="entry name" value="REC"/>
    <property type="match status" value="1"/>
</dbReference>
<evidence type="ECO:0000256" key="10">
    <source>
        <dbReference type="SAM" id="Phobius"/>
    </source>
</evidence>
<feature type="modified residue" description="4-aspartylphosphate" evidence="7">
    <location>
        <position position="930"/>
    </location>
</feature>
<dbReference type="InterPro" id="IPR036097">
    <property type="entry name" value="HisK_dim/P_sf"/>
</dbReference>
<evidence type="ECO:0000313" key="14">
    <source>
        <dbReference type="Proteomes" id="UP000315369"/>
    </source>
</evidence>
<dbReference type="CDD" id="cd17546">
    <property type="entry name" value="REC_hyHK_CKI1_RcsC-like"/>
    <property type="match status" value="1"/>
</dbReference>
<dbReference type="InterPro" id="IPR007891">
    <property type="entry name" value="CHASE3"/>
</dbReference>
<comment type="catalytic activity">
    <reaction evidence="1">
        <text>ATP + protein L-histidine = ADP + protein N-phospho-L-histidine.</text>
        <dbReference type="EC" id="2.7.13.3"/>
    </reaction>
</comment>
<evidence type="ECO:0000256" key="6">
    <source>
        <dbReference type="ARBA" id="ARBA00023012"/>
    </source>
</evidence>
<dbReference type="PANTHER" id="PTHR45339">
    <property type="entry name" value="HYBRID SIGNAL TRANSDUCTION HISTIDINE KINASE J"/>
    <property type="match status" value="1"/>
</dbReference>
<dbReference type="SUPFAM" id="SSF55874">
    <property type="entry name" value="ATPase domain of HSP90 chaperone/DNA topoisomerase II/histidine kinase"/>
    <property type="match status" value="1"/>
</dbReference>
<dbReference type="InterPro" id="IPR003018">
    <property type="entry name" value="GAF"/>
</dbReference>
<keyword evidence="8" id="KW-0175">Coiled coil</keyword>
<dbReference type="InterPro" id="IPR005467">
    <property type="entry name" value="His_kinase_dom"/>
</dbReference>
<dbReference type="PROSITE" id="PS50110">
    <property type="entry name" value="RESPONSE_REGULATORY"/>
    <property type="match status" value="3"/>
</dbReference>
<dbReference type="InterPro" id="IPR004358">
    <property type="entry name" value="Sig_transdc_His_kin-like_C"/>
</dbReference>
<keyword evidence="14" id="KW-1185">Reference proteome</keyword>
<evidence type="ECO:0000259" key="11">
    <source>
        <dbReference type="PROSITE" id="PS50109"/>
    </source>
</evidence>
<dbReference type="SUPFAM" id="SSF52172">
    <property type="entry name" value="CheY-like"/>
    <property type="match status" value="3"/>
</dbReference>
<dbReference type="Pfam" id="PF02518">
    <property type="entry name" value="HATPase_c"/>
    <property type="match status" value="1"/>
</dbReference>
<evidence type="ECO:0000256" key="9">
    <source>
        <dbReference type="SAM" id="MobiDB-lite"/>
    </source>
</evidence>
<dbReference type="CDD" id="cd19410">
    <property type="entry name" value="HK9-like_sensor"/>
    <property type="match status" value="1"/>
</dbReference>
<gene>
    <name evidence="13" type="ORF">FJV41_35370</name>
</gene>
<feature type="transmembrane region" description="Helical" evidence="10">
    <location>
        <begin position="196"/>
        <end position="218"/>
    </location>
</feature>
<reference evidence="13 14" key="1">
    <citation type="submission" date="2019-06" db="EMBL/GenBank/DDBJ databases">
        <authorList>
            <person name="Livingstone P."/>
            <person name="Whitworth D."/>
        </authorList>
    </citation>
    <scope>NUCLEOTIDE SEQUENCE [LARGE SCALE GENOMIC DNA]</scope>
    <source>
        <strain evidence="13 14">AM401</strain>
    </source>
</reference>
<dbReference type="SUPFAM" id="SSF55781">
    <property type="entry name" value="GAF domain-like"/>
    <property type="match status" value="1"/>
</dbReference>
<dbReference type="Pfam" id="PF00072">
    <property type="entry name" value="Response_reg"/>
    <property type="match status" value="3"/>
</dbReference>
<dbReference type="InterPro" id="IPR029016">
    <property type="entry name" value="GAF-like_dom_sf"/>
</dbReference>
<dbReference type="Proteomes" id="UP000315369">
    <property type="component" value="Unassembled WGS sequence"/>
</dbReference>
<dbReference type="AlphaFoldDB" id="A0A540WQC9"/>
<feature type="domain" description="Response regulatory" evidence="12">
    <location>
        <begin position="1027"/>
        <end position="1149"/>
    </location>
</feature>
<feature type="region of interest" description="Disordered" evidence="9">
    <location>
        <begin position="401"/>
        <end position="420"/>
    </location>
</feature>
<dbReference type="GO" id="GO:0000155">
    <property type="term" value="F:phosphorelay sensor kinase activity"/>
    <property type="evidence" value="ECO:0007669"/>
    <property type="project" value="InterPro"/>
</dbReference>
<dbReference type="FunFam" id="3.30.565.10:FF:000010">
    <property type="entry name" value="Sensor histidine kinase RcsC"/>
    <property type="match status" value="1"/>
</dbReference>
<protein>
    <recommendedName>
        <fullName evidence="2">histidine kinase</fullName>
        <ecNumber evidence="2">2.7.13.3</ecNumber>
    </recommendedName>
</protein>
<dbReference type="Gene3D" id="1.10.287.130">
    <property type="match status" value="1"/>
</dbReference>
<evidence type="ECO:0000256" key="5">
    <source>
        <dbReference type="ARBA" id="ARBA00022777"/>
    </source>
</evidence>
<dbReference type="EMBL" id="VIFM01000202">
    <property type="protein sequence ID" value="TQF11220.1"/>
    <property type="molecule type" value="Genomic_DNA"/>
</dbReference>
<evidence type="ECO:0000256" key="7">
    <source>
        <dbReference type="PROSITE-ProRule" id="PRU00169"/>
    </source>
</evidence>
<feature type="compositionally biased region" description="Basic and acidic residues" evidence="9">
    <location>
        <begin position="410"/>
        <end position="420"/>
    </location>
</feature>
<dbReference type="Gene3D" id="3.40.50.2300">
    <property type="match status" value="3"/>
</dbReference>
<dbReference type="InterPro" id="IPR003594">
    <property type="entry name" value="HATPase_dom"/>
</dbReference>
<keyword evidence="5" id="KW-0418">Kinase</keyword>
<dbReference type="InterPro" id="IPR011006">
    <property type="entry name" value="CheY-like_superfamily"/>
</dbReference>
<evidence type="ECO:0000256" key="8">
    <source>
        <dbReference type="SAM" id="Coils"/>
    </source>
</evidence>
<dbReference type="CDD" id="cd16922">
    <property type="entry name" value="HATPase_EvgS-ArcB-TorS-like"/>
    <property type="match status" value="1"/>
</dbReference>
<proteinExistence type="predicted"/>
<dbReference type="CDD" id="cd00082">
    <property type="entry name" value="HisKA"/>
    <property type="match status" value="1"/>
</dbReference>
<feature type="modified residue" description="4-aspartylphosphate" evidence="7">
    <location>
        <position position="808"/>
    </location>
</feature>
<dbReference type="PANTHER" id="PTHR45339:SF1">
    <property type="entry name" value="HYBRID SIGNAL TRANSDUCTION HISTIDINE KINASE J"/>
    <property type="match status" value="1"/>
</dbReference>
<feature type="coiled-coil region" evidence="8">
    <location>
        <begin position="106"/>
        <end position="140"/>
    </location>
</feature>
<dbReference type="SUPFAM" id="SSF47384">
    <property type="entry name" value="Homodimeric domain of signal transducing histidine kinase"/>
    <property type="match status" value="1"/>
</dbReference>
<name>A0A540WQC9_9BACT</name>
<keyword evidence="6" id="KW-0902">Two-component regulatory system</keyword>
<dbReference type="PROSITE" id="PS50109">
    <property type="entry name" value="HIS_KIN"/>
    <property type="match status" value="1"/>
</dbReference>
<keyword evidence="3 7" id="KW-0597">Phosphoprotein</keyword>
<evidence type="ECO:0000256" key="3">
    <source>
        <dbReference type="ARBA" id="ARBA00022553"/>
    </source>
</evidence>
<feature type="domain" description="Response regulatory" evidence="12">
    <location>
        <begin position="759"/>
        <end position="872"/>
    </location>
</feature>
<keyword evidence="4" id="KW-0808">Transferase</keyword>
<dbReference type="SMART" id="SM00448">
    <property type="entry name" value="REC"/>
    <property type="match status" value="3"/>
</dbReference>
<dbReference type="InterPro" id="IPR001789">
    <property type="entry name" value="Sig_transdc_resp-reg_receiver"/>
</dbReference>
<dbReference type="Pfam" id="PF00512">
    <property type="entry name" value="HisKA"/>
    <property type="match status" value="1"/>
</dbReference>
<evidence type="ECO:0000313" key="13">
    <source>
        <dbReference type="EMBL" id="TQF11220.1"/>
    </source>
</evidence>
<feature type="modified residue" description="4-aspartylphosphate" evidence="7">
    <location>
        <position position="1082"/>
    </location>
</feature>
<accession>A0A540WQC9</accession>
<dbReference type="InterPro" id="IPR036890">
    <property type="entry name" value="HATPase_C_sf"/>
</dbReference>
<dbReference type="Gene3D" id="3.30.565.10">
    <property type="entry name" value="Histidine kinase-like ATPase, C-terminal domain"/>
    <property type="match status" value="1"/>
</dbReference>
<dbReference type="PRINTS" id="PR00344">
    <property type="entry name" value="BCTRLSENSOR"/>
</dbReference>
<dbReference type="EC" id="2.7.13.3" evidence="2"/>
<evidence type="ECO:0000259" key="12">
    <source>
        <dbReference type="PROSITE" id="PS50110"/>
    </source>
</evidence>
<organism evidence="13 14">
    <name type="scientific">Myxococcus llanfairpwllgwyngyllgogerychwyrndrobwllllantysiliogogogochensis</name>
    <dbReference type="NCBI Taxonomy" id="2590453"/>
    <lineage>
        <taxon>Bacteria</taxon>
        <taxon>Pseudomonadati</taxon>
        <taxon>Myxococcota</taxon>
        <taxon>Myxococcia</taxon>
        <taxon>Myxococcales</taxon>
        <taxon>Cystobacterineae</taxon>
        <taxon>Myxococcaceae</taxon>
        <taxon>Myxococcus</taxon>
    </lineage>
</organism>
<dbReference type="Gene3D" id="3.30.450.40">
    <property type="match status" value="1"/>
</dbReference>
<evidence type="ECO:0000256" key="4">
    <source>
        <dbReference type="ARBA" id="ARBA00022679"/>
    </source>
</evidence>
<dbReference type="InterPro" id="IPR003661">
    <property type="entry name" value="HisK_dim/P_dom"/>
</dbReference>
<feature type="domain" description="Histidine kinase" evidence="11">
    <location>
        <begin position="488"/>
        <end position="708"/>
    </location>
</feature>
<sequence>MTPSPTEVKTGRASRFGPPLPPGTFAGFIVAALAIFIIAILSYRSLESHSGAAELVRHTMEVSERMKTLLSTLKDAETGQRGFLLTGERTYLEPYTSASRAIPGQLERIRQLVSDNDSQLQRLEALKPLVEAKIAELQTTIDLKTAGQSEAALTRVRTNEGIELMNRVRLLVEQMENEERQLLAERSGAFQSSATTSLIVTWLGSALLLVLVGVSAFMTSRDYRARSIHAWMQEGQTLLATRMQGGPRLDQLGDQVLQFLAQYLDAQVGAIYLADSLESFQRFAGYALPPSFLDPSAQARPGNGLVGQAIKENRVFHLRDVPEGYLPINSSLGQGKPRHLLVVPTHVDGRVNAVLELGFLHPVHPSDLELLQRVSESVGMAVRSANDRTRLEQLLEETRRQSEELQAQQEELRASNEEIEEQSRVLRDSQSRLEQQQAELEQTNAQLETQTNLLERQRDTLTVAQAELTEKATELERTSRYKSEFLANMSHELRTPLNSSLILAKLLADNKTGNLTEEQVKFAQTITSAGNDLLALINDILDLSRIEAGKVELEPEVVSLPRFVENISRSFHVLAREKQIGFSTRVDPGSAESLETDPQRLGQVLKNLLANALKFTEKGEVSLHVSPVGPGHLAFAVRDTGIGIPAHLQGLIFEAFRQADGSTHRKYGGSGLGLSISRDLARLLGGDVSVESEPGKGSTFTLTVPVALAASASGPLPLAPTPSERAAQLPAPVLADVQMKSLPAPIEDDRERLVPGARLILVVEDDPHFAEILRDLSRELGFLCVATDRGGTAYEVAVAYQPSAILLDMNLPDQSGLMVLDQLKRDPRTRHIPVHVISVTDASREALERGAVGYALKPVKREQLMEAVRKLETRLTPGVQRVLVVEDDARQRESIEKLLESEDVRIDGVATAAEALELLKVNTFGCMVMDLNLPDLSGYELLEQMAELETVSFPPVIVYTGRSLTREEEQRLRRYSKSIIIKGARSPERLVDEVTLFLHQVESKLPLERQRMLQVARDREATLDGRRILVVEDDVRNIFALSSVLEPRGVKVEIARNGREALDRLANSLAQASQGVDLVLMDIMMPEMDGLTAMREIRKRTEWQKLPIIALTAKAMRDDQEKCLAAGANDYIAKPLDVEKLLSLIRVWMPNA</sequence>
<dbReference type="RefSeq" id="WP_141647017.1">
    <property type="nucleotide sequence ID" value="NZ_VIFM01000202.1"/>
</dbReference>
<dbReference type="SMART" id="SM00388">
    <property type="entry name" value="HisKA"/>
    <property type="match status" value="1"/>
</dbReference>
<evidence type="ECO:0000256" key="2">
    <source>
        <dbReference type="ARBA" id="ARBA00012438"/>
    </source>
</evidence>
<dbReference type="Pfam" id="PF05227">
    <property type="entry name" value="CHASE3"/>
    <property type="match status" value="1"/>
</dbReference>
<dbReference type="OrthoDB" id="9796305at2"/>
<dbReference type="SMART" id="SM00065">
    <property type="entry name" value="GAF"/>
    <property type="match status" value="1"/>
</dbReference>
<feature type="transmembrane region" description="Helical" evidence="10">
    <location>
        <begin position="20"/>
        <end position="41"/>
    </location>
</feature>